<proteinExistence type="predicted"/>
<keyword evidence="1" id="KW-0472">Membrane</keyword>
<feature type="transmembrane region" description="Helical" evidence="1">
    <location>
        <begin position="36"/>
        <end position="61"/>
    </location>
</feature>
<organism evidence="2 3">
    <name type="scientific">Lysobacter niastensis</name>
    <dbReference type="NCBI Taxonomy" id="380629"/>
    <lineage>
        <taxon>Bacteria</taxon>
        <taxon>Pseudomonadati</taxon>
        <taxon>Pseudomonadota</taxon>
        <taxon>Gammaproteobacteria</taxon>
        <taxon>Lysobacterales</taxon>
        <taxon>Lysobacteraceae</taxon>
        <taxon>Lysobacter</taxon>
    </lineage>
</organism>
<evidence type="ECO:0000313" key="3">
    <source>
        <dbReference type="Proteomes" id="UP001251524"/>
    </source>
</evidence>
<keyword evidence="1" id="KW-1133">Transmembrane helix</keyword>
<comment type="caution">
    <text evidence="2">The sequence shown here is derived from an EMBL/GenBank/DDBJ whole genome shotgun (WGS) entry which is preliminary data.</text>
</comment>
<dbReference type="EMBL" id="JAVDVY010000002">
    <property type="protein sequence ID" value="MDR7135382.1"/>
    <property type="molecule type" value="Genomic_DNA"/>
</dbReference>
<accession>A0ABU1WCW1</accession>
<name>A0ABU1WCW1_9GAMM</name>
<gene>
    <name evidence="2" type="ORF">J2X06_002591</name>
</gene>
<feature type="transmembrane region" description="Helical" evidence="1">
    <location>
        <begin position="7"/>
        <end position="30"/>
    </location>
</feature>
<dbReference type="RefSeq" id="WP_310063022.1">
    <property type="nucleotide sequence ID" value="NZ_JAVDVY010000002.1"/>
</dbReference>
<reference evidence="2 3" key="1">
    <citation type="submission" date="2023-07" db="EMBL/GenBank/DDBJ databases">
        <title>Sorghum-associated microbial communities from plants grown in Nebraska, USA.</title>
        <authorList>
            <person name="Schachtman D."/>
        </authorList>
    </citation>
    <scope>NUCLEOTIDE SEQUENCE [LARGE SCALE GENOMIC DNA]</scope>
    <source>
        <strain evidence="2 3">BE198</strain>
    </source>
</reference>
<dbReference type="Proteomes" id="UP001251524">
    <property type="component" value="Unassembled WGS sequence"/>
</dbReference>
<protein>
    <submittedName>
        <fullName evidence="2">Membrane protein insertase Oxa1/YidC/SpoIIIJ</fullName>
    </submittedName>
</protein>
<keyword evidence="3" id="KW-1185">Reference proteome</keyword>
<sequence>MYLGLRVVRGIVGFIALWQVLSLLPVITWIATPGSITSTMVLVVSVKAILLVLFAATYFAMRDLINKLHAKTGSRHPVLSSQWSL</sequence>
<evidence type="ECO:0000256" key="1">
    <source>
        <dbReference type="SAM" id="Phobius"/>
    </source>
</evidence>
<keyword evidence="1" id="KW-0812">Transmembrane</keyword>
<evidence type="ECO:0000313" key="2">
    <source>
        <dbReference type="EMBL" id="MDR7135382.1"/>
    </source>
</evidence>